<gene>
    <name evidence="4" type="ORF">LNTAR_14367</name>
</gene>
<dbReference type="Gene3D" id="3.40.50.1000">
    <property type="entry name" value="HAD superfamily/HAD-like"/>
    <property type="match status" value="1"/>
</dbReference>
<accession>A6DHC5</accession>
<dbReference type="EMBL" id="ABCK01000003">
    <property type="protein sequence ID" value="EDM29008.1"/>
    <property type="molecule type" value="Genomic_DNA"/>
</dbReference>
<dbReference type="eggNOG" id="COG1011">
    <property type="taxonomic scope" value="Bacteria"/>
</dbReference>
<evidence type="ECO:0008006" key="6">
    <source>
        <dbReference type="Google" id="ProtNLM"/>
    </source>
</evidence>
<evidence type="ECO:0000256" key="2">
    <source>
        <dbReference type="ARBA" id="ARBA00022801"/>
    </source>
</evidence>
<protein>
    <recommendedName>
        <fullName evidence="6">HAD family hydrolase</fullName>
    </recommendedName>
</protein>
<dbReference type="InterPro" id="IPR006439">
    <property type="entry name" value="HAD-SF_hydro_IA"/>
</dbReference>
<evidence type="ECO:0000313" key="4">
    <source>
        <dbReference type="EMBL" id="EDM29008.1"/>
    </source>
</evidence>
<dbReference type="PANTHER" id="PTHR46470:SF3">
    <property type="entry name" value="N-ACYLNEURAMINATE-9-PHOSPHATASE"/>
    <property type="match status" value="1"/>
</dbReference>
<comment type="cofactor">
    <cofactor evidence="1">
        <name>Mg(2+)</name>
        <dbReference type="ChEBI" id="CHEBI:18420"/>
    </cofactor>
</comment>
<evidence type="ECO:0000256" key="3">
    <source>
        <dbReference type="ARBA" id="ARBA00022842"/>
    </source>
</evidence>
<dbReference type="Pfam" id="PF13419">
    <property type="entry name" value="HAD_2"/>
    <property type="match status" value="1"/>
</dbReference>
<dbReference type="Proteomes" id="UP000004947">
    <property type="component" value="Unassembled WGS sequence"/>
</dbReference>
<evidence type="ECO:0000313" key="5">
    <source>
        <dbReference type="Proteomes" id="UP000004947"/>
    </source>
</evidence>
<keyword evidence="5" id="KW-1185">Reference proteome</keyword>
<dbReference type="SFLD" id="SFLDG01129">
    <property type="entry name" value="C1.5:_HAD__Beta-PGM__Phosphata"/>
    <property type="match status" value="1"/>
</dbReference>
<dbReference type="RefSeq" id="WP_007277310.1">
    <property type="nucleotide sequence ID" value="NZ_ABCK01000003.1"/>
</dbReference>
<proteinExistence type="predicted"/>
<dbReference type="InterPro" id="IPR023214">
    <property type="entry name" value="HAD_sf"/>
</dbReference>
<dbReference type="SFLD" id="SFLDS00003">
    <property type="entry name" value="Haloacid_Dehalogenase"/>
    <property type="match status" value="1"/>
</dbReference>
<evidence type="ECO:0000256" key="1">
    <source>
        <dbReference type="ARBA" id="ARBA00001946"/>
    </source>
</evidence>
<organism evidence="4 5">
    <name type="scientific">Lentisphaera araneosa HTCC2155</name>
    <dbReference type="NCBI Taxonomy" id="313628"/>
    <lineage>
        <taxon>Bacteria</taxon>
        <taxon>Pseudomonadati</taxon>
        <taxon>Lentisphaerota</taxon>
        <taxon>Lentisphaeria</taxon>
        <taxon>Lentisphaerales</taxon>
        <taxon>Lentisphaeraceae</taxon>
        <taxon>Lentisphaera</taxon>
    </lineage>
</organism>
<dbReference type="GO" id="GO:0050124">
    <property type="term" value="F:N-acylneuraminate-9-phosphatase activity"/>
    <property type="evidence" value="ECO:0007669"/>
    <property type="project" value="TreeGrafter"/>
</dbReference>
<dbReference type="NCBIfam" id="TIGR01549">
    <property type="entry name" value="HAD-SF-IA-v1"/>
    <property type="match status" value="1"/>
</dbReference>
<comment type="caution">
    <text evidence="4">The sequence shown here is derived from an EMBL/GenBank/DDBJ whole genome shotgun (WGS) entry which is preliminary data.</text>
</comment>
<dbReference type="InterPro" id="IPR041492">
    <property type="entry name" value="HAD_2"/>
</dbReference>
<reference evidence="4 5" key="1">
    <citation type="journal article" date="2010" name="J. Bacteriol.">
        <title>Genome sequence of Lentisphaera araneosa HTCC2155T, the type species of the order Lentisphaerales in the phylum Lentisphaerae.</title>
        <authorList>
            <person name="Thrash J.C."/>
            <person name="Cho J.C."/>
            <person name="Vergin K.L."/>
            <person name="Morris R.M."/>
            <person name="Giovannoni S.J."/>
        </authorList>
    </citation>
    <scope>NUCLEOTIDE SEQUENCE [LARGE SCALE GENOMIC DNA]</scope>
    <source>
        <strain evidence="4 5">HTCC2155</strain>
    </source>
</reference>
<keyword evidence="3" id="KW-0460">Magnesium</keyword>
<keyword evidence="2" id="KW-0378">Hydrolase</keyword>
<dbReference type="InterPro" id="IPR036412">
    <property type="entry name" value="HAD-like_sf"/>
</dbReference>
<dbReference type="InterPro" id="IPR051400">
    <property type="entry name" value="HAD-like_hydrolase"/>
</dbReference>
<dbReference type="GO" id="GO:0046380">
    <property type="term" value="P:N-acetylneuraminate biosynthetic process"/>
    <property type="evidence" value="ECO:0007669"/>
    <property type="project" value="TreeGrafter"/>
</dbReference>
<dbReference type="Gene3D" id="1.20.120.710">
    <property type="entry name" value="Haloacid dehalogenase hydrolase-like domain"/>
    <property type="match status" value="1"/>
</dbReference>
<dbReference type="OrthoDB" id="367448at2"/>
<dbReference type="PANTHER" id="PTHR46470">
    <property type="entry name" value="N-ACYLNEURAMINATE-9-PHOSPHATASE"/>
    <property type="match status" value="1"/>
</dbReference>
<dbReference type="STRING" id="313628.LNTAR_14367"/>
<sequence length="243" mass="27734">MLKALFFDMDDTLCDTQSANQKAVDWLLAELASHGDFDHEVFISQYLSAIYRELDDQLKQLTDPIKDESDYRHFVFDYFLKQHQIEPNDALMSYVALFDHKRIEFFDFYPGVKQMLIDLRSQYKLVLITNGPAYSQVPKVEQVKMSEYCDHVLIGGLEPEQKPAKSIFDKACRLADCLANETLHVGDSLGSDIKGAKCAGIKSFWILPEFTEFSAVNPESDYVADSVLHIDKVLELEAQAHHA</sequence>
<name>A6DHC5_9BACT</name>
<dbReference type="AlphaFoldDB" id="A6DHC5"/>
<dbReference type="SUPFAM" id="SSF56784">
    <property type="entry name" value="HAD-like"/>
    <property type="match status" value="1"/>
</dbReference>